<keyword evidence="2" id="KW-1185">Reference proteome</keyword>
<comment type="caution">
    <text evidence="1">The sequence shown here is derived from an EMBL/GenBank/DDBJ whole genome shotgun (WGS) entry which is preliminary data.</text>
</comment>
<evidence type="ECO:0008006" key="3">
    <source>
        <dbReference type="Google" id="ProtNLM"/>
    </source>
</evidence>
<reference evidence="1" key="1">
    <citation type="submission" date="2021-02" db="EMBL/GenBank/DDBJ databases">
        <authorList>
            <person name="Dougan E. K."/>
            <person name="Rhodes N."/>
            <person name="Thang M."/>
            <person name="Chan C."/>
        </authorList>
    </citation>
    <scope>NUCLEOTIDE SEQUENCE</scope>
</reference>
<name>A0A812LGH0_9DINO</name>
<dbReference type="AlphaFoldDB" id="A0A812LGH0"/>
<gene>
    <name evidence="1" type="ORF">SNAT2548_LOCUS11348</name>
</gene>
<dbReference type="EMBL" id="CAJNDS010001003">
    <property type="protein sequence ID" value="CAE7243838.1"/>
    <property type="molecule type" value="Genomic_DNA"/>
</dbReference>
<dbReference type="Proteomes" id="UP000604046">
    <property type="component" value="Unassembled WGS sequence"/>
</dbReference>
<evidence type="ECO:0000313" key="1">
    <source>
        <dbReference type="EMBL" id="CAE7243838.1"/>
    </source>
</evidence>
<proteinExistence type="predicted"/>
<organism evidence="1 2">
    <name type="scientific">Symbiodinium natans</name>
    <dbReference type="NCBI Taxonomy" id="878477"/>
    <lineage>
        <taxon>Eukaryota</taxon>
        <taxon>Sar</taxon>
        <taxon>Alveolata</taxon>
        <taxon>Dinophyceae</taxon>
        <taxon>Suessiales</taxon>
        <taxon>Symbiodiniaceae</taxon>
        <taxon>Symbiodinium</taxon>
    </lineage>
</organism>
<sequence length="229" mass="25052">MTCLTQCPPPALDGARTWEQLDSIDRAEELRHPVRAAGALSPAAGDADTARSVRAWKLCMLVPHMLLTHAAQEGTQGRTELLSRFSRVAKATASARRGCRPQAQSGMCNNPQRRAFEVDLREATAGAKHFKFLAELFAEFYANPTLECAAYPRATRFEASWRVRLHSRGPPLSIGQHACTGSMCRLGQAQMPSPAFAKGRDAVLVSLDGRSAYDSMSRLAFLSHLREVA</sequence>
<evidence type="ECO:0000313" key="2">
    <source>
        <dbReference type="Proteomes" id="UP000604046"/>
    </source>
</evidence>
<protein>
    <recommendedName>
        <fullName evidence="3">Reverse transcriptase domain-containing protein</fullName>
    </recommendedName>
</protein>
<accession>A0A812LGH0</accession>